<evidence type="ECO:0000256" key="2">
    <source>
        <dbReference type="ARBA" id="ARBA00023125"/>
    </source>
</evidence>
<keyword evidence="2" id="KW-0238">DNA-binding</keyword>
<dbReference type="PANTHER" id="PTHR43280:SF2">
    <property type="entry name" value="HTH-TYPE TRANSCRIPTIONAL REGULATOR EXSA"/>
    <property type="match status" value="1"/>
</dbReference>
<protein>
    <submittedName>
        <fullName evidence="5">Double-stranded beta-helix related protein</fullName>
    </submittedName>
</protein>
<dbReference type="SUPFAM" id="SSF51215">
    <property type="entry name" value="Regulatory protein AraC"/>
    <property type="match status" value="1"/>
</dbReference>
<evidence type="ECO:0000256" key="3">
    <source>
        <dbReference type="ARBA" id="ARBA00023163"/>
    </source>
</evidence>
<evidence type="ECO:0000256" key="1">
    <source>
        <dbReference type="ARBA" id="ARBA00023015"/>
    </source>
</evidence>
<keyword evidence="3" id="KW-0804">Transcription</keyword>
<feature type="domain" description="HTH araC/xylS-type" evidence="4">
    <location>
        <begin position="201"/>
        <end position="299"/>
    </location>
</feature>
<proteinExistence type="predicted"/>
<dbReference type="SUPFAM" id="SSF46689">
    <property type="entry name" value="Homeodomain-like"/>
    <property type="match status" value="2"/>
</dbReference>
<dbReference type="AlphaFoldDB" id="A0A261G161"/>
<dbReference type="GO" id="GO:0043565">
    <property type="term" value="F:sequence-specific DNA binding"/>
    <property type="evidence" value="ECO:0007669"/>
    <property type="project" value="InterPro"/>
</dbReference>
<dbReference type="InterPro" id="IPR009057">
    <property type="entry name" value="Homeodomain-like_sf"/>
</dbReference>
<sequence length="326" mass="37430">MTDCFAIELSHPLYYYKAGEFAAKAGWKHKSMHHSDDFEIIIGLKGSFNIQISTANEPTHVVLILPATCVVIPPNTTIEGVNESSDSIDFLWFHFIAEWHRSVIVPDLSVTIRPSVAESLLQVKRREFCREFNDLVILPERFHLEEFNNVLLSVRNLLSCANSYRYSQHENDLLTQVCLIELSNSYLAQTTNAISPDVKTGRIVEWLRAHMSTDMSVAAVAQHFEMNPDYLTRVFKQEQGVTVRQYLINLRMETAKVLLTRTQYPVSKVAHYAYFQDVRNFMKQFKHSIGMTPTSYRAAFTHTHMNNPYIDPSIPLPQEVARSIES</sequence>
<name>A0A261G161_9BIFI</name>
<organism evidence="5 6">
    <name type="scientific">Bifidobacterium aquikefiri</name>
    <dbReference type="NCBI Taxonomy" id="1653207"/>
    <lineage>
        <taxon>Bacteria</taxon>
        <taxon>Bacillati</taxon>
        <taxon>Actinomycetota</taxon>
        <taxon>Actinomycetes</taxon>
        <taxon>Bifidobacteriales</taxon>
        <taxon>Bifidobacteriaceae</taxon>
        <taxon>Bifidobacterium</taxon>
    </lineage>
</organism>
<gene>
    <name evidence="5" type="ORF">BAQU_1914</name>
</gene>
<dbReference type="GeneID" id="98296555"/>
<dbReference type="SMART" id="SM00342">
    <property type="entry name" value="HTH_ARAC"/>
    <property type="match status" value="1"/>
</dbReference>
<evidence type="ECO:0000259" key="4">
    <source>
        <dbReference type="PROSITE" id="PS01124"/>
    </source>
</evidence>
<dbReference type="OrthoDB" id="2060755at2"/>
<dbReference type="PANTHER" id="PTHR43280">
    <property type="entry name" value="ARAC-FAMILY TRANSCRIPTIONAL REGULATOR"/>
    <property type="match status" value="1"/>
</dbReference>
<evidence type="ECO:0000313" key="5">
    <source>
        <dbReference type="EMBL" id="OZG65174.1"/>
    </source>
</evidence>
<dbReference type="Proteomes" id="UP000216451">
    <property type="component" value="Unassembled WGS sequence"/>
</dbReference>
<keyword evidence="6" id="KW-1185">Reference proteome</keyword>
<evidence type="ECO:0000313" key="6">
    <source>
        <dbReference type="Proteomes" id="UP000216451"/>
    </source>
</evidence>
<reference evidence="5 6" key="1">
    <citation type="journal article" date="2017" name="BMC Genomics">
        <title>Comparative genomic and phylogenomic analyses of the Bifidobacteriaceae family.</title>
        <authorList>
            <person name="Lugli G.A."/>
            <person name="Milani C."/>
            <person name="Turroni F."/>
            <person name="Duranti S."/>
            <person name="Mancabelli L."/>
            <person name="Mangifesta M."/>
            <person name="Ferrario C."/>
            <person name="Modesto M."/>
            <person name="Mattarelli P."/>
            <person name="Jiri K."/>
            <person name="van Sinderen D."/>
            <person name="Ventura M."/>
        </authorList>
    </citation>
    <scope>NUCLEOTIDE SEQUENCE [LARGE SCALE GENOMIC DNA]</scope>
    <source>
        <strain evidence="5 6">LMG 28769</strain>
    </source>
</reference>
<dbReference type="Gene3D" id="1.10.10.60">
    <property type="entry name" value="Homeodomain-like"/>
    <property type="match status" value="1"/>
</dbReference>
<dbReference type="PROSITE" id="PS01124">
    <property type="entry name" value="HTH_ARAC_FAMILY_2"/>
    <property type="match status" value="1"/>
</dbReference>
<dbReference type="Pfam" id="PF12833">
    <property type="entry name" value="HTH_18"/>
    <property type="match status" value="1"/>
</dbReference>
<accession>A0A261G161</accession>
<dbReference type="GO" id="GO:0003700">
    <property type="term" value="F:DNA-binding transcription factor activity"/>
    <property type="evidence" value="ECO:0007669"/>
    <property type="project" value="InterPro"/>
</dbReference>
<dbReference type="InterPro" id="IPR018060">
    <property type="entry name" value="HTH_AraC"/>
</dbReference>
<keyword evidence="1" id="KW-0805">Transcription regulation</keyword>
<dbReference type="InterPro" id="IPR037923">
    <property type="entry name" value="HTH-like"/>
</dbReference>
<dbReference type="EMBL" id="MWXA01000009">
    <property type="protein sequence ID" value="OZG65174.1"/>
    <property type="molecule type" value="Genomic_DNA"/>
</dbReference>
<dbReference type="RefSeq" id="WP_094695136.1">
    <property type="nucleotide sequence ID" value="NZ_JBDNSG010000015.1"/>
</dbReference>
<comment type="caution">
    <text evidence="5">The sequence shown here is derived from an EMBL/GenBank/DDBJ whole genome shotgun (WGS) entry which is preliminary data.</text>
</comment>